<keyword evidence="2" id="KW-1185">Reference proteome</keyword>
<gene>
    <name evidence="1" type="ORF">Dxin01_00093</name>
</gene>
<sequence length="217" mass="24277">MTSLSTRFMQPQHRKTAIQAVSAELIDDQTKAAQLDSRRAELMNQIKDLSYEVVKIDFERDALRIQAQTLAHMSPLAAKDDVRVEAPEVAAPEPETQQFEGVGGRPIKGVLSTQKWYELMTGDAEAVTRVAHYYGRPDSGMARLRTRALNGELPDSKVQHEVLQMLQDGEDPVLVAQTTIKPLNWVKNYNNLLTAYNRMYAEGLKVPENILSIITGA</sequence>
<name>A0ABP9V519_9DEIO</name>
<dbReference type="RefSeq" id="WP_353540358.1">
    <property type="nucleotide sequence ID" value="NZ_BAABRN010000001.1"/>
</dbReference>
<accession>A0ABP9V519</accession>
<reference evidence="1 2" key="1">
    <citation type="submission" date="2024-02" db="EMBL/GenBank/DDBJ databases">
        <title>Deinococcus xinjiangensis NBRC 107630.</title>
        <authorList>
            <person name="Ichikawa N."/>
            <person name="Katano-Makiyama Y."/>
            <person name="Hidaka K."/>
        </authorList>
    </citation>
    <scope>NUCLEOTIDE SEQUENCE [LARGE SCALE GENOMIC DNA]</scope>
    <source>
        <strain evidence="1 2">NBRC 107630</strain>
    </source>
</reference>
<organism evidence="1 2">
    <name type="scientific">Deinococcus xinjiangensis</name>
    <dbReference type="NCBI Taxonomy" id="457454"/>
    <lineage>
        <taxon>Bacteria</taxon>
        <taxon>Thermotogati</taxon>
        <taxon>Deinococcota</taxon>
        <taxon>Deinococci</taxon>
        <taxon>Deinococcales</taxon>
        <taxon>Deinococcaceae</taxon>
        <taxon>Deinococcus</taxon>
    </lineage>
</organism>
<evidence type="ECO:0000313" key="1">
    <source>
        <dbReference type="EMBL" id="GAA5500372.1"/>
    </source>
</evidence>
<dbReference type="Proteomes" id="UP001458946">
    <property type="component" value="Unassembled WGS sequence"/>
</dbReference>
<protein>
    <submittedName>
        <fullName evidence="1">Uncharacterized protein</fullName>
    </submittedName>
</protein>
<comment type="caution">
    <text evidence="1">The sequence shown here is derived from an EMBL/GenBank/DDBJ whole genome shotgun (WGS) entry which is preliminary data.</text>
</comment>
<proteinExistence type="predicted"/>
<dbReference type="EMBL" id="BAABRN010000001">
    <property type="protein sequence ID" value="GAA5500372.1"/>
    <property type="molecule type" value="Genomic_DNA"/>
</dbReference>
<evidence type="ECO:0000313" key="2">
    <source>
        <dbReference type="Proteomes" id="UP001458946"/>
    </source>
</evidence>